<dbReference type="CDD" id="cd00130">
    <property type="entry name" value="PAS"/>
    <property type="match status" value="6"/>
</dbReference>
<evidence type="ECO:0000256" key="5">
    <source>
        <dbReference type="ARBA" id="ARBA00022777"/>
    </source>
</evidence>
<evidence type="ECO:0000256" key="3">
    <source>
        <dbReference type="ARBA" id="ARBA00022553"/>
    </source>
</evidence>
<feature type="domain" description="PAC" evidence="8">
    <location>
        <begin position="440"/>
        <end position="492"/>
    </location>
</feature>
<dbReference type="SUPFAM" id="SSF55785">
    <property type="entry name" value="PYP-like sensor domain (PAS domain)"/>
    <property type="match status" value="8"/>
</dbReference>
<dbReference type="EMBL" id="PCDP01000020">
    <property type="protein sequence ID" value="PZM15399.1"/>
    <property type="molecule type" value="Genomic_DNA"/>
</dbReference>
<dbReference type="InterPro" id="IPR036890">
    <property type="entry name" value="HATPase_C_sf"/>
</dbReference>
<evidence type="ECO:0000259" key="7">
    <source>
        <dbReference type="PROSITE" id="PS50112"/>
    </source>
</evidence>
<organism evidence="9 10">
    <name type="scientific">Rhizobium tubonense</name>
    <dbReference type="NCBI Taxonomy" id="484088"/>
    <lineage>
        <taxon>Bacteria</taxon>
        <taxon>Pseudomonadati</taxon>
        <taxon>Pseudomonadota</taxon>
        <taxon>Alphaproteobacteria</taxon>
        <taxon>Hyphomicrobiales</taxon>
        <taxon>Rhizobiaceae</taxon>
        <taxon>Rhizobium/Agrobacterium group</taxon>
        <taxon>Rhizobium</taxon>
    </lineage>
</organism>
<feature type="domain" description="PAS" evidence="7">
    <location>
        <begin position="115"/>
        <end position="185"/>
    </location>
</feature>
<feature type="domain" description="PAS" evidence="7">
    <location>
        <begin position="367"/>
        <end position="437"/>
    </location>
</feature>
<dbReference type="PROSITE" id="PS50113">
    <property type="entry name" value="PAC"/>
    <property type="match status" value="7"/>
</dbReference>
<dbReference type="InterPro" id="IPR000700">
    <property type="entry name" value="PAS-assoc_C"/>
</dbReference>
<dbReference type="InterPro" id="IPR005467">
    <property type="entry name" value="His_kinase_dom"/>
</dbReference>
<feature type="domain" description="PAC" evidence="8">
    <location>
        <begin position="188"/>
        <end position="240"/>
    </location>
</feature>
<dbReference type="PROSITE" id="PS50109">
    <property type="entry name" value="HIS_KIN"/>
    <property type="match status" value="1"/>
</dbReference>
<dbReference type="SMART" id="SM00091">
    <property type="entry name" value="PAS"/>
    <property type="match status" value="8"/>
</dbReference>
<dbReference type="RefSeq" id="WP_111159629.1">
    <property type="nucleotide sequence ID" value="NZ_PCDP01000020.1"/>
</dbReference>
<dbReference type="Gene3D" id="1.10.287.130">
    <property type="match status" value="1"/>
</dbReference>
<dbReference type="InterPro" id="IPR013655">
    <property type="entry name" value="PAS_fold_3"/>
</dbReference>
<keyword evidence="3" id="KW-0597">Phosphoprotein</keyword>
<dbReference type="SUPFAM" id="SSF55874">
    <property type="entry name" value="ATPase domain of HSP90 chaperone/DNA topoisomerase II/histidine kinase"/>
    <property type="match status" value="1"/>
</dbReference>
<dbReference type="AlphaFoldDB" id="A0A2W4CSJ3"/>
<dbReference type="Pfam" id="PF02518">
    <property type="entry name" value="HATPase_c"/>
    <property type="match status" value="1"/>
</dbReference>
<feature type="domain" description="PAS" evidence="7">
    <location>
        <begin position="619"/>
        <end position="689"/>
    </location>
</feature>
<dbReference type="SMART" id="SM00387">
    <property type="entry name" value="HATPase_c"/>
    <property type="match status" value="1"/>
</dbReference>
<dbReference type="EC" id="2.7.13.3" evidence="2"/>
<dbReference type="SMART" id="SM00388">
    <property type="entry name" value="HisKA"/>
    <property type="match status" value="1"/>
</dbReference>
<dbReference type="InterPro" id="IPR003594">
    <property type="entry name" value="HATPase_dom"/>
</dbReference>
<feature type="domain" description="PAC" evidence="8">
    <location>
        <begin position="692"/>
        <end position="744"/>
    </location>
</feature>
<evidence type="ECO:0000313" key="10">
    <source>
        <dbReference type="Proteomes" id="UP000248925"/>
    </source>
</evidence>
<dbReference type="FunFam" id="3.30.450.20:FF:000099">
    <property type="entry name" value="Sensory box sensor histidine kinase"/>
    <property type="match status" value="3"/>
</dbReference>
<dbReference type="Pfam" id="PF08448">
    <property type="entry name" value="PAS_4"/>
    <property type="match status" value="1"/>
</dbReference>
<dbReference type="InterPro" id="IPR004358">
    <property type="entry name" value="Sig_transdc_His_kin-like_C"/>
</dbReference>
<dbReference type="InterPro" id="IPR003661">
    <property type="entry name" value="HisK_dim/P_dom"/>
</dbReference>
<dbReference type="Proteomes" id="UP000248925">
    <property type="component" value="Unassembled WGS sequence"/>
</dbReference>
<gene>
    <name evidence="9" type="ORF">CPY51_07290</name>
</gene>
<feature type="domain" description="PAS" evidence="7">
    <location>
        <begin position="241"/>
        <end position="311"/>
    </location>
</feature>
<keyword evidence="4" id="KW-0808">Transferase</keyword>
<comment type="caution">
    <text evidence="9">The sequence shown here is derived from an EMBL/GenBank/DDBJ whole genome shotgun (WGS) entry which is preliminary data.</text>
</comment>
<dbReference type="Gene3D" id="3.30.565.10">
    <property type="entry name" value="Histidine kinase-like ATPase, C-terminal domain"/>
    <property type="match status" value="1"/>
</dbReference>
<dbReference type="InterPro" id="IPR036097">
    <property type="entry name" value="HisK_dim/P_sf"/>
</dbReference>
<dbReference type="InterPro" id="IPR013656">
    <property type="entry name" value="PAS_4"/>
</dbReference>
<dbReference type="OrthoDB" id="226486at2"/>
<proteinExistence type="predicted"/>
<evidence type="ECO:0000313" key="9">
    <source>
        <dbReference type="EMBL" id="PZM15399.1"/>
    </source>
</evidence>
<feature type="domain" description="PAC" evidence="8">
    <location>
        <begin position="945"/>
        <end position="996"/>
    </location>
</feature>
<protein>
    <recommendedName>
        <fullName evidence="2">histidine kinase</fullName>
        <ecNumber evidence="2">2.7.13.3</ecNumber>
    </recommendedName>
</protein>
<feature type="domain" description="Histidine kinase" evidence="6">
    <location>
        <begin position="1016"/>
        <end position="1232"/>
    </location>
</feature>
<dbReference type="InterPro" id="IPR000014">
    <property type="entry name" value="PAS"/>
</dbReference>
<dbReference type="GO" id="GO:0000155">
    <property type="term" value="F:phosphorelay sensor kinase activity"/>
    <property type="evidence" value="ECO:0007669"/>
    <property type="project" value="InterPro"/>
</dbReference>
<dbReference type="InterPro" id="IPR035965">
    <property type="entry name" value="PAS-like_dom_sf"/>
</dbReference>
<dbReference type="PROSITE" id="PS50112">
    <property type="entry name" value="PAS"/>
    <property type="match status" value="4"/>
</dbReference>
<sequence length="1254" mass="142172">MDLGRILDSLPGMALTATPEGRLTFLNREWSDFTGLGVGGDVQWQAMVSPDDLPALTEQWHSLLALGKRGRIDACLKRFDGRHQRFAVQCNPVQSDEGRIAYWLALATEIDERSSERPGGDILNDIPAGIAILGRNGELEAINDHLMRYLGASGDEVKLWKTADFVHAEDLPRAIEAITQAVADGEAYDMDIRLREDGGNYRWFQVCGNPRRDKEGHVLQWYALHIDIDERKRAEEALRTSETNLRDNLNALPTTAWSTSPNGYVDFLNARWLDYSGFTAEQASGYGWGDVIHPDDAERLFTYWQGCLASGDSVDIEARMRRFDGEYRWFLFRADPLRAEDGTIIKWFGTNIDIEDRKRAEEELRASERNLAQIINTIPTIAWSTLPDGYTDFLHHRWLEYAGMSAEEAEGWGWSNAIHPDDLPGLADNWRRCLATGIPNDAEARIRRFDGEYRWFLFRGSPLRDEAGSIVKWYGTNVDIEDRKRAEEALAESERQSRLIVDTIPGLVSIFGRNGETEGINEQFLEYLGQTLESFENWRDNGTVHPDDLQHHVDAFARSLMSGNPMDFETRLKRHDGTYRWFHLRGNPARDPDGHVVRWYCLMTDIDDRKRAEEAVRESEVTLRRIINTLPTTAWATSPNGFVEFLSDRWLNYAGVTWEQAAGFGWGDVIHPDDAGMLFSYWQGCLESGERVDVEARMRRYDGAYRWFLFRANPLRDENGTIVKWYGTNIDIEDRKNADEALRESERYSRLIVDTIPGMIALFAPDGELTGANHQLLEYFDQPLEAVKDWATNGMTHPDDLQSYVEAFTLSIKSGEPYEIETRLLRYDGHYRWFQIRGLPLYDGNGNVIRWYGLLTDIDDRKRAEEELRRSEAFLADAQRVSGTGSFAWVLGSETVTCSDETYRIYGFDPAEPVTVDLIRGRTHPENYPTFQQVMDRSQQEGSDFDYETKLLMPDQLIKYVRVVAHNERNKDGELELRGAVRDVTASRLAEEALSKARADLARVARITSLGILTASIAHEVNQPLSGIVTNADTCLRMLAEDPPNIEVAMATARRTIRDGNRAADVIARLRALFSKNPFTIEPVDLSEAVREVMVLSRGDIQRGRIVLRTELSDDLPPAAGDRVQLQQVILNLLRNATEAMVGINDRPRRLTIRTERDGDDHIRFAVEDAGVGFEANETDRVFEAFYSTKSDGMGIGLSVSRSIIESHNGRLCATVNDGPGVTVSFAIPIYTGNEASVRHVAHTSPKRSIEARN</sequence>
<accession>A0A2W4CSJ3</accession>
<evidence type="ECO:0000259" key="6">
    <source>
        <dbReference type="PROSITE" id="PS50109"/>
    </source>
</evidence>
<evidence type="ECO:0000256" key="1">
    <source>
        <dbReference type="ARBA" id="ARBA00000085"/>
    </source>
</evidence>
<dbReference type="Pfam" id="PF08447">
    <property type="entry name" value="PAS_3"/>
    <property type="match status" value="7"/>
</dbReference>
<dbReference type="PANTHER" id="PTHR43304:SF1">
    <property type="entry name" value="PAC DOMAIN-CONTAINING PROTEIN"/>
    <property type="match status" value="1"/>
</dbReference>
<comment type="catalytic activity">
    <reaction evidence="1">
        <text>ATP + protein L-histidine = ADP + protein N-phospho-L-histidine.</text>
        <dbReference type="EC" id="2.7.13.3"/>
    </reaction>
</comment>
<evidence type="ECO:0000259" key="8">
    <source>
        <dbReference type="PROSITE" id="PS50113"/>
    </source>
</evidence>
<reference evidence="9 10" key="1">
    <citation type="journal article" date="2018" name="Sci. Rep.">
        <title>Rhizobium tumorigenes sp. nov., a novel plant tumorigenic bacterium isolated from cane gall tumors on thornless blackberry.</title>
        <authorList>
            <person name="Kuzmanovi N."/>
            <person name="Smalla K."/>
            <person name="Gronow S."/>
            <person name="PuBawska J."/>
        </authorList>
    </citation>
    <scope>NUCLEOTIDE SEQUENCE [LARGE SCALE GENOMIC DNA]</scope>
    <source>
        <strain evidence="9 10">CCBAU 85046</strain>
    </source>
</reference>
<keyword evidence="10" id="KW-1185">Reference proteome</keyword>
<dbReference type="PRINTS" id="PR00344">
    <property type="entry name" value="BCTRLSENSOR"/>
</dbReference>
<dbReference type="CDD" id="cd00082">
    <property type="entry name" value="HisKA"/>
    <property type="match status" value="1"/>
</dbReference>
<feature type="domain" description="PAC" evidence="8">
    <location>
        <begin position="566"/>
        <end position="618"/>
    </location>
</feature>
<feature type="domain" description="PAC" evidence="8">
    <location>
        <begin position="314"/>
        <end position="366"/>
    </location>
</feature>
<dbReference type="PANTHER" id="PTHR43304">
    <property type="entry name" value="PHYTOCHROME-LIKE PROTEIN CPH1"/>
    <property type="match status" value="1"/>
</dbReference>
<feature type="domain" description="PAC" evidence="8">
    <location>
        <begin position="818"/>
        <end position="870"/>
    </location>
</feature>
<dbReference type="InterPro" id="IPR001610">
    <property type="entry name" value="PAC"/>
</dbReference>
<dbReference type="SUPFAM" id="SSF47384">
    <property type="entry name" value="Homodimeric domain of signal transducing histidine kinase"/>
    <property type="match status" value="1"/>
</dbReference>
<evidence type="ECO:0000256" key="2">
    <source>
        <dbReference type="ARBA" id="ARBA00012438"/>
    </source>
</evidence>
<dbReference type="Gene3D" id="3.30.450.20">
    <property type="entry name" value="PAS domain"/>
    <property type="match status" value="8"/>
</dbReference>
<name>A0A2W4CSJ3_9HYPH</name>
<dbReference type="NCBIfam" id="TIGR00229">
    <property type="entry name" value="sensory_box"/>
    <property type="match status" value="6"/>
</dbReference>
<evidence type="ECO:0000256" key="4">
    <source>
        <dbReference type="ARBA" id="ARBA00022679"/>
    </source>
</evidence>
<dbReference type="SMART" id="SM00086">
    <property type="entry name" value="PAC"/>
    <property type="match status" value="8"/>
</dbReference>
<dbReference type="InterPro" id="IPR052162">
    <property type="entry name" value="Sensor_kinase/Photoreceptor"/>
</dbReference>
<keyword evidence="5 9" id="KW-0418">Kinase</keyword>